<comment type="caution">
    <text evidence="2">The sequence shown here is derived from an EMBL/GenBank/DDBJ whole genome shotgun (WGS) entry which is preliminary data.</text>
</comment>
<name>A0A398AV27_9BACI</name>
<protein>
    <submittedName>
        <fullName evidence="2">DUF1659 domain-containing protein</fullName>
    </submittedName>
</protein>
<keyword evidence="3" id="KW-1185">Reference proteome</keyword>
<feature type="domain" description="DUF1659" evidence="1">
    <location>
        <begin position="3"/>
        <end position="71"/>
    </location>
</feature>
<dbReference type="RefSeq" id="WP_119114935.1">
    <property type="nucleotide sequence ID" value="NZ_CBCSEO010000008.1"/>
</dbReference>
<dbReference type="Pfam" id="PF07872">
    <property type="entry name" value="DUF1659"/>
    <property type="match status" value="1"/>
</dbReference>
<proteinExistence type="predicted"/>
<dbReference type="OrthoDB" id="48766at2"/>
<dbReference type="EMBL" id="QWVT01000065">
    <property type="protein sequence ID" value="RID81462.1"/>
    <property type="molecule type" value="Genomic_DNA"/>
</dbReference>
<gene>
    <name evidence="2" type="ORF">D1970_21815</name>
</gene>
<dbReference type="Proteomes" id="UP000265816">
    <property type="component" value="Unassembled WGS sequence"/>
</dbReference>
<sequence>MAQSMMKDSSMRLLFEAGMDVNGKTIFKGKIYSNIRKEATASQVQQAAEALASLSGYSLSSVERTDNFDIVL</sequence>
<accession>A0A398AV27</accession>
<evidence type="ECO:0000313" key="3">
    <source>
        <dbReference type="Proteomes" id="UP000265816"/>
    </source>
</evidence>
<dbReference type="InterPro" id="IPR012454">
    <property type="entry name" value="DUF1659"/>
</dbReference>
<organism evidence="2 3">
    <name type="scientific">Mesobacillus zeae</name>
    <dbReference type="NCBI Taxonomy" id="1917180"/>
    <lineage>
        <taxon>Bacteria</taxon>
        <taxon>Bacillati</taxon>
        <taxon>Bacillota</taxon>
        <taxon>Bacilli</taxon>
        <taxon>Bacillales</taxon>
        <taxon>Bacillaceae</taxon>
        <taxon>Mesobacillus</taxon>
    </lineage>
</organism>
<dbReference type="AlphaFoldDB" id="A0A398AV27"/>
<evidence type="ECO:0000313" key="2">
    <source>
        <dbReference type="EMBL" id="RID81462.1"/>
    </source>
</evidence>
<evidence type="ECO:0000259" key="1">
    <source>
        <dbReference type="Pfam" id="PF07872"/>
    </source>
</evidence>
<reference evidence="2 3" key="1">
    <citation type="submission" date="2018-08" db="EMBL/GenBank/DDBJ databases">
        <title>Bacillus jemisoniae sp. nov., Bacillus chryseoplanitiae sp. nov., Bacillus resnikiae sp. nov., and Bacillus frankliniae sp. nov., isolated from Viking spacecraft and associated surfaces.</title>
        <authorList>
            <person name="Seuylemezian A."/>
            <person name="Vaishampayan P."/>
        </authorList>
    </citation>
    <scope>NUCLEOTIDE SEQUENCE [LARGE SCALE GENOMIC DNA]</scope>
    <source>
        <strain evidence="2 3">JJ-247</strain>
    </source>
</reference>